<protein>
    <submittedName>
        <fullName evidence="2">STAS domain-containing protein</fullName>
    </submittedName>
</protein>
<evidence type="ECO:0000259" key="1">
    <source>
        <dbReference type="PROSITE" id="PS50801"/>
    </source>
</evidence>
<evidence type="ECO:0000313" key="4">
    <source>
        <dbReference type="Proteomes" id="UP000518091"/>
    </source>
</evidence>
<dbReference type="RefSeq" id="WP_181514266.1">
    <property type="nucleotide sequence ID" value="NZ_JABFUB010000006.1"/>
</dbReference>
<dbReference type="EMBL" id="JABFUB010000006">
    <property type="protein sequence ID" value="MCG6661853.1"/>
    <property type="molecule type" value="Genomic_DNA"/>
</dbReference>
<organism evidence="2 4">
    <name type="scientific">Billgrantia kenyensis</name>
    <dbReference type="NCBI Taxonomy" id="321266"/>
    <lineage>
        <taxon>Bacteria</taxon>
        <taxon>Pseudomonadati</taxon>
        <taxon>Pseudomonadota</taxon>
        <taxon>Gammaproteobacteria</taxon>
        <taxon>Oceanospirillales</taxon>
        <taxon>Halomonadaceae</taxon>
        <taxon>Billgrantia</taxon>
    </lineage>
</organism>
<evidence type="ECO:0000313" key="5">
    <source>
        <dbReference type="Proteomes" id="UP000814353"/>
    </source>
</evidence>
<evidence type="ECO:0000313" key="3">
    <source>
        <dbReference type="EMBL" id="MCG6661853.1"/>
    </source>
</evidence>
<dbReference type="InterPro" id="IPR058548">
    <property type="entry name" value="MlaB-like_STAS"/>
</dbReference>
<dbReference type="SUPFAM" id="SSF52091">
    <property type="entry name" value="SpoIIaa-like"/>
    <property type="match status" value="1"/>
</dbReference>
<evidence type="ECO:0000313" key="2">
    <source>
        <dbReference type="EMBL" id="MBA2778791.1"/>
    </source>
</evidence>
<gene>
    <name evidence="2" type="ORF">H1D44_07735</name>
    <name evidence="3" type="ORF">HOP48_09845</name>
</gene>
<dbReference type="Proteomes" id="UP000814353">
    <property type="component" value="Unassembled WGS sequence"/>
</dbReference>
<feature type="domain" description="STAS" evidence="1">
    <location>
        <begin position="19"/>
        <end position="110"/>
    </location>
</feature>
<keyword evidence="5" id="KW-1185">Reference proteome</keyword>
<dbReference type="CDD" id="cd07043">
    <property type="entry name" value="STAS_anti-anti-sigma_factors"/>
    <property type="match status" value="1"/>
</dbReference>
<dbReference type="Gene3D" id="3.30.750.24">
    <property type="entry name" value="STAS domain"/>
    <property type="match status" value="1"/>
</dbReference>
<proteinExistence type="predicted"/>
<reference evidence="3 5" key="1">
    <citation type="submission" date="2020-05" db="EMBL/GenBank/DDBJ databases">
        <title>Comparative genomic analysis of denitrifying bacteria from Halomonas genus.</title>
        <authorList>
            <person name="Wang L."/>
            <person name="Shao Z."/>
        </authorList>
    </citation>
    <scope>NUCLEOTIDE SEQUENCE [LARGE SCALE GENOMIC DNA]</scope>
    <source>
        <strain evidence="3 5">DSM 17331</strain>
    </source>
</reference>
<dbReference type="InterPro" id="IPR036513">
    <property type="entry name" value="STAS_dom_sf"/>
</dbReference>
<sequence length="110" mass="11511">MSLLLERGDVTLEASSEGLAVRGDVDFEIAAPLAEAGKVWLAEQSAGARITLDLCGVDRVSSAALSVLLEWTRQARSTAVTIDAVKLSPPLANLTRVAGLDELLPVVSDP</sequence>
<dbReference type="InterPro" id="IPR002645">
    <property type="entry name" value="STAS_dom"/>
</dbReference>
<comment type="caution">
    <text evidence="2">The sequence shown here is derived from an EMBL/GenBank/DDBJ whole genome shotgun (WGS) entry which is preliminary data.</text>
</comment>
<dbReference type="Pfam" id="PF13466">
    <property type="entry name" value="STAS_2"/>
    <property type="match status" value="1"/>
</dbReference>
<dbReference type="EMBL" id="JACEFT010000006">
    <property type="protein sequence ID" value="MBA2778791.1"/>
    <property type="molecule type" value="Genomic_DNA"/>
</dbReference>
<dbReference type="AlphaFoldDB" id="A0A7W0AD26"/>
<name>A0A7W0AD26_9GAMM</name>
<dbReference type="Proteomes" id="UP000518091">
    <property type="component" value="Unassembled WGS sequence"/>
</dbReference>
<dbReference type="PROSITE" id="PS50801">
    <property type="entry name" value="STAS"/>
    <property type="match status" value="1"/>
</dbReference>
<accession>A0A7W0AD26</accession>
<reference evidence="2 4" key="2">
    <citation type="submission" date="2020-07" db="EMBL/GenBank/DDBJ databases">
        <title>Identification of Halomonas strains.</title>
        <authorList>
            <person name="Xiao Z."/>
            <person name="Shen J."/>
        </authorList>
    </citation>
    <scope>NUCLEOTIDE SEQUENCE [LARGE SCALE GENOMIC DNA]</scope>
    <source>
        <strain evidence="2 4">DSM 17331</strain>
    </source>
</reference>